<evidence type="ECO:0000256" key="2">
    <source>
        <dbReference type="ARBA" id="ARBA00022747"/>
    </source>
</evidence>
<organism evidence="5 6">
    <name type="scientific">Rhodopirellula sallentina SM41</name>
    <dbReference type="NCBI Taxonomy" id="1263870"/>
    <lineage>
        <taxon>Bacteria</taxon>
        <taxon>Pseudomonadati</taxon>
        <taxon>Planctomycetota</taxon>
        <taxon>Planctomycetia</taxon>
        <taxon>Pirellulales</taxon>
        <taxon>Pirellulaceae</taxon>
        <taxon>Rhodopirellula</taxon>
    </lineage>
</organism>
<gene>
    <name evidence="5" type="ORF">RSSM_03417</name>
</gene>
<comment type="similarity">
    <text evidence="1">Belongs to the type-I restriction system S methylase family.</text>
</comment>
<dbReference type="PANTHER" id="PTHR43140:SF1">
    <property type="entry name" value="TYPE I RESTRICTION ENZYME ECOKI SPECIFICITY SUBUNIT"/>
    <property type="match status" value="1"/>
</dbReference>
<dbReference type="GO" id="GO:0009307">
    <property type="term" value="P:DNA restriction-modification system"/>
    <property type="evidence" value="ECO:0007669"/>
    <property type="project" value="UniProtKB-KW"/>
</dbReference>
<dbReference type="GO" id="GO:0003677">
    <property type="term" value="F:DNA binding"/>
    <property type="evidence" value="ECO:0007669"/>
    <property type="project" value="UniProtKB-KW"/>
</dbReference>
<dbReference type="InterPro" id="IPR051212">
    <property type="entry name" value="Type-I_RE_S_subunit"/>
</dbReference>
<protein>
    <submittedName>
        <fullName evidence="5">Type I restriction-modification system, S subunit</fullName>
    </submittedName>
</protein>
<dbReference type="Pfam" id="PF01420">
    <property type="entry name" value="Methylase_S"/>
    <property type="match status" value="1"/>
</dbReference>
<dbReference type="Gene3D" id="3.90.220.20">
    <property type="entry name" value="DNA methylase specificity domains"/>
    <property type="match status" value="1"/>
</dbReference>
<comment type="caution">
    <text evidence="5">The sequence shown here is derived from an EMBL/GenBank/DDBJ whole genome shotgun (WGS) entry which is preliminary data.</text>
</comment>
<dbReference type="AlphaFoldDB" id="M5UGF5"/>
<reference evidence="5 6" key="1">
    <citation type="journal article" date="2013" name="Mar. Genomics">
        <title>Expression of sulfatases in Rhodopirellula baltica and the diversity of sulfatases in the genus Rhodopirellula.</title>
        <authorList>
            <person name="Wegner C.E."/>
            <person name="Richter-Heitmann T."/>
            <person name="Klindworth A."/>
            <person name="Klockow C."/>
            <person name="Richter M."/>
            <person name="Achstetter T."/>
            <person name="Glockner F.O."/>
            <person name="Harder J."/>
        </authorList>
    </citation>
    <scope>NUCLEOTIDE SEQUENCE [LARGE SCALE GENOMIC DNA]</scope>
    <source>
        <strain evidence="5 6">SM41</strain>
    </source>
</reference>
<keyword evidence="3" id="KW-0238">DNA-binding</keyword>
<dbReference type="InterPro" id="IPR044946">
    <property type="entry name" value="Restrct_endonuc_typeI_TRD_sf"/>
</dbReference>
<evidence type="ECO:0000256" key="3">
    <source>
        <dbReference type="ARBA" id="ARBA00023125"/>
    </source>
</evidence>
<name>M5UGF5_9BACT</name>
<evidence type="ECO:0000259" key="4">
    <source>
        <dbReference type="Pfam" id="PF01420"/>
    </source>
</evidence>
<keyword evidence="6" id="KW-1185">Reference proteome</keyword>
<dbReference type="PATRIC" id="fig|1263870.3.peg.3633"/>
<evidence type="ECO:0000256" key="1">
    <source>
        <dbReference type="ARBA" id="ARBA00010923"/>
    </source>
</evidence>
<feature type="domain" description="Type I restriction modification DNA specificity" evidence="4">
    <location>
        <begin position="26"/>
        <end position="174"/>
    </location>
</feature>
<dbReference type="Proteomes" id="UP000011885">
    <property type="component" value="Unassembled WGS sequence"/>
</dbReference>
<evidence type="ECO:0000313" key="6">
    <source>
        <dbReference type="Proteomes" id="UP000011885"/>
    </source>
</evidence>
<dbReference type="SUPFAM" id="SSF116734">
    <property type="entry name" value="DNA methylase specificity domain"/>
    <property type="match status" value="1"/>
</dbReference>
<proteinExistence type="inferred from homology"/>
<dbReference type="RefSeq" id="WP_008680551.1">
    <property type="nucleotide sequence ID" value="NZ_ANOH01000228.1"/>
</dbReference>
<dbReference type="OrthoDB" id="9811611at2"/>
<dbReference type="PANTHER" id="PTHR43140">
    <property type="entry name" value="TYPE-1 RESTRICTION ENZYME ECOKI SPECIFICITY PROTEIN"/>
    <property type="match status" value="1"/>
</dbReference>
<dbReference type="EMBL" id="ANOH01000228">
    <property type="protein sequence ID" value="EMI55093.1"/>
    <property type="molecule type" value="Genomic_DNA"/>
</dbReference>
<dbReference type="CDD" id="cd16961">
    <property type="entry name" value="RMtype1_S_TRD-CR_like"/>
    <property type="match status" value="1"/>
</dbReference>
<evidence type="ECO:0000313" key="5">
    <source>
        <dbReference type="EMBL" id="EMI55093.1"/>
    </source>
</evidence>
<keyword evidence="2" id="KW-0680">Restriction system</keyword>
<accession>M5UGF5</accession>
<dbReference type="InterPro" id="IPR000055">
    <property type="entry name" value="Restrct_endonuc_typeI_TRD"/>
</dbReference>
<sequence length="174" mass="19961">MTAKNTSPSPPIRFPEFKDDWTEKKGSEYFASSRTKGTAGLPIYSVTQNDGLVRRDSLDRQIGVDAGFEQNLRAEKDDLVYNMMRMWQGAVGLASESCMVSPAYVVLRPRKTADSKFFLHMFNRKRTLYWLWAFSYGLTNDRLRLYYKDFAQIPFAAPDIDEQEKIAAFLGSVD</sequence>